<evidence type="ECO:0000256" key="7">
    <source>
        <dbReference type="ARBA" id="ARBA00022801"/>
    </source>
</evidence>
<dbReference type="Proteomes" id="UP000296201">
    <property type="component" value="Chromosome"/>
</dbReference>
<evidence type="ECO:0000256" key="1">
    <source>
        <dbReference type="ARBA" id="ARBA00001668"/>
    </source>
</evidence>
<comment type="function">
    <text evidence="15">Involved in base excision repair of DNA damaged by oxidation or by mutagenic agents. Acts as DNA glycosylase that recognizes and removes damaged bases. Has a preference for oxidized purines, such as 7,8-dihydro-8-oxoguanine (8-oxoG). Has AP (apurinic/apyrimidinic) lyase activity and introduces nicks in the DNA strand. Cleaves the DNA backbone by beta-delta elimination to generate a single-strand break at the site of the removed base with both 3'- and 5'-phosphates.</text>
</comment>
<comment type="similarity">
    <text evidence="2 15">Belongs to the FPG family.</text>
</comment>
<feature type="active site" description="Proton donor; for delta-elimination activity" evidence="15">
    <location>
        <position position="261"/>
    </location>
</feature>
<keyword evidence="19" id="KW-1185">Reference proteome</keyword>
<evidence type="ECO:0000259" key="16">
    <source>
        <dbReference type="PROSITE" id="PS51066"/>
    </source>
</evidence>
<dbReference type="EMBL" id="CP032096">
    <property type="protein sequence ID" value="QBZ83961.1"/>
    <property type="molecule type" value="Genomic_DNA"/>
</dbReference>
<dbReference type="InterPro" id="IPR020629">
    <property type="entry name" value="FPG_Glyclase"/>
</dbReference>
<organism evidence="18 19">
    <name type="scientific">Hydrogenovibrio crunogenus</name>
    <dbReference type="NCBI Taxonomy" id="39765"/>
    <lineage>
        <taxon>Bacteria</taxon>
        <taxon>Pseudomonadati</taxon>
        <taxon>Pseudomonadota</taxon>
        <taxon>Gammaproteobacteria</taxon>
        <taxon>Thiotrichales</taxon>
        <taxon>Piscirickettsiaceae</taxon>
        <taxon>Hydrogenovibrio</taxon>
    </lineage>
</organism>
<dbReference type="SUPFAM" id="SSF81624">
    <property type="entry name" value="N-terminal domain of MutM-like DNA repair proteins"/>
    <property type="match status" value="1"/>
</dbReference>
<evidence type="ECO:0000256" key="9">
    <source>
        <dbReference type="ARBA" id="ARBA00023125"/>
    </source>
</evidence>
<evidence type="ECO:0000256" key="15">
    <source>
        <dbReference type="HAMAP-Rule" id="MF_00103"/>
    </source>
</evidence>
<keyword evidence="7 15" id="KW-0378">Hydrolase</keyword>
<reference evidence="18 19" key="1">
    <citation type="submission" date="2018-08" db="EMBL/GenBank/DDBJ databases">
        <title>Horizontal acquisition of hydrogen conversion ability and other habitat adaptations in Hydrogenovibrio crunogenus strains.</title>
        <authorList>
            <person name="Gonnella G."/>
            <person name="Adam N."/>
            <person name="Perner M."/>
        </authorList>
    </citation>
    <scope>NUCLEOTIDE SEQUENCE [LARGE SCALE GENOMIC DNA]</scope>
    <source>
        <strain evidence="18 19">SP-41</strain>
    </source>
</reference>
<dbReference type="InterPro" id="IPR000214">
    <property type="entry name" value="Znf_DNA_glyclase/AP_lyase"/>
</dbReference>
<dbReference type="GO" id="GO:0034039">
    <property type="term" value="F:8-oxo-7,8-dihydroguanine DNA N-glycosylase activity"/>
    <property type="evidence" value="ECO:0007669"/>
    <property type="project" value="TreeGrafter"/>
</dbReference>
<evidence type="ECO:0000313" key="18">
    <source>
        <dbReference type="EMBL" id="QBZ83961.1"/>
    </source>
</evidence>
<dbReference type="PROSITE" id="PS51066">
    <property type="entry name" value="ZF_FPG_2"/>
    <property type="match status" value="1"/>
</dbReference>
<keyword evidence="5 15" id="KW-0227">DNA damage</keyword>
<feature type="binding site" evidence="15">
    <location>
        <position position="110"/>
    </location>
    <ligand>
        <name>DNA</name>
        <dbReference type="ChEBI" id="CHEBI:16991"/>
    </ligand>
</feature>
<dbReference type="GO" id="GO:0140078">
    <property type="term" value="F:class I DNA-(apurinic or apyrimidinic site) endonuclease activity"/>
    <property type="evidence" value="ECO:0007669"/>
    <property type="project" value="UniProtKB-EC"/>
</dbReference>
<dbReference type="CDD" id="cd08966">
    <property type="entry name" value="EcFpg-like_N"/>
    <property type="match status" value="1"/>
</dbReference>
<dbReference type="PROSITE" id="PS01242">
    <property type="entry name" value="ZF_FPG_1"/>
    <property type="match status" value="1"/>
</dbReference>
<keyword evidence="6 15" id="KW-0863">Zinc-finger</keyword>
<evidence type="ECO:0000256" key="14">
    <source>
        <dbReference type="ARBA" id="ARBA00044632"/>
    </source>
</evidence>
<feature type="binding site" evidence="15">
    <location>
        <position position="91"/>
    </location>
    <ligand>
        <name>DNA</name>
        <dbReference type="ChEBI" id="CHEBI:16991"/>
    </ligand>
</feature>
<evidence type="ECO:0000256" key="11">
    <source>
        <dbReference type="ARBA" id="ARBA00023239"/>
    </source>
</evidence>
<dbReference type="InterPro" id="IPR015887">
    <property type="entry name" value="DNA_glyclase_Znf_dom_DNA_BS"/>
</dbReference>
<dbReference type="InterPro" id="IPR012319">
    <property type="entry name" value="FPG_cat"/>
</dbReference>
<dbReference type="SUPFAM" id="SSF46946">
    <property type="entry name" value="S13-like H2TH domain"/>
    <property type="match status" value="1"/>
</dbReference>
<evidence type="ECO:0000256" key="8">
    <source>
        <dbReference type="ARBA" id="ARBA00022833"/>
    </source>
</evidence>
<keyword evidence="9 15" id="KW-0238">DNA-binding</keyword>
<dbReference type="PANTHER" id="PTHR22993">
    <property type="entry name" value="FORMAMIDOPYRIMIDINE-DNA GLYCOSYLASE"/>
    <property type="match status" value="1"/>
</dbReference>
<dbReference type="InterPro" id="IPR015886">
    <property type="entry name" value="H2TH_FPG"/>
</dbReference>
<keyword evidence="8 15" id="KW-0862">Zinc</keyword>
<keyword evidence="10 15" id="KW-0234">DNA repair</keyword>
<dbReference type="InterPro" id="IPR010979">
    <property type="entry name" value="Ribosomal_uS13-like_H2TH"/>
</dbReference>
<feature type="active site" description="Proton donor" evidence="15">
    <location>
        <position position="3"/>
    </location>
</feature>
<comment type="catalytic activity">
    <reaction evidence="14 15">
        <text>2'-deoxyribonucleotide-(2'-deoxyribose 5'-phosphate)-2'-deoxyribonucleotide-DNA = a 3'-end 2'-deoxyribonucleotide-(2,3-dehydro-2,3-deoxyribose 5'-phosphate)-DNA + a 5'-end 5'-phospho-2'-deoxyribonucleoside-DNA + H(+)</text>
        <dbReference type="Rhea" id="RHEA:66592"/>
        <dbReference type="Rhea" id="RHEA-COMP:13180"/>
        <dbReference type="Rhea" id="RHEA-COMP:16897"/>
        <dbReference type="Rhea" id="RHEA-COMP:17067"/>
        <dbReference type="ChEBI" id="CHEBI:15378"/>
        <dbReference type="ChEBI" id="CHEBI:136412"/>
        <dbReference type="ChEBI" id="CHEBI:157695"/>
        <dbReference type="ChEBI" id="CHEBI:167181"/>
        <dbReference type="EC" id="4.2.99.18"/>
    </reaction>
</comment>
<evidence type="ECO:0000256" key="4">
    <source>
        <dbReference type="ARBA" id="ARBA00022723"/>
    </source>
</evidence>
<dbReference type="EC" id="4.2.99.18" evidence="15"/>
<keyword evidence="13 15" id="KW-0326">Glycosidase</keyword>
<comment type="subunit">
    <text evidence="3 15">Monomer.</text>
</comment>
<evidence type="ECO:0000256" key="12">
    <source>
        <dbReference type="ARBA" id="ARBA00023268"/>
    </source>
</evidence>
<feature type="active site" description="Proton donor; for beta-elimination activity" evidence="15">
    <location>
        <position position="58"/>
    </location>
</feature>
<dbReference type="FunFam" id="3.20.190.10:FF:000001">
    <property type="entry name" value="Formamidopyrimidine-DNA glycosylase"/>
    <property type="match status" value="1"/>
</dbReference>
<dbReference type="SMART" id="SM01232">
    <property type="entry name" value="H2TH"/>
    <property type="match status" value="1"/>
</dbReference>
<keyword evidence="11 15" id="KW-0456">Lyase</keyword>
<sequence length="271" mass="30522">MPELPEVETTRKGIQPKVEGQAIQKIIIRNGKLRWPVDTSLTEKLPGLVILSIKRRAKYLLLETSQGHLIIHLGMSGNLRVLPQQEPAIKHDHIDLLLENGFLLRYHDPRRFGSWLWTEAPIQEHTLLKSLGPEPLTDAFNAEYLFQKLQGRKTAIKTFIMNNHIVVGVGNIYANESLFLSGIHPSRTAQSLTLTETTKLVAHIKMVLSAAIEQGGTTLKDFLTPDGKPGYFEQKLNVYGRENAPCLRCHASIEKVVLNQRAAYFCSNCQK</sequence>
<dbReference type="HAMAP" id="MF_00103">
    <property type="entry name" value="Fapy_DNA_glycosyl"/>
    <property type="match status" value="1"/>
</dbReference>
<comment type="cofactor">
    <cofactor evidence="15">
        <name>Zn(2+)</name>
        <dbReference type="ChEBI" id="CHEBI:29105"/>
    </cofactor>
    <text evidence="15">Binds 1 zinc ion per subunit.</text>
</comment>
<feature type="domain" description="FPG-type" evidence="16">
    <location>
        <begin position="237"/>
        <end position="271"/>
    </location>
</feature>
<dbReference type="Pfam" id="PF06827">
    <property type="entry name" value="zf-FPG_IleRS"/>
    <property type="match status" value="1"/>
</dbReference>
<dbReference type="InterPro" id="IPR035937">
    <property type="entry name" value="FPG_N"/>
</dbReference>
<evidence type="ECO:0000256" key="10">
    <source>
        <dbReference type="ARBA" id="ARBA00023204"/>
    </source>
</evidence>
<evidence type="ECO:0000256" key="3">
    <source>
        <dbReference type="ARBA" id="ARBA00011245"/>
    </source>
</evidence>
<feature type="domain" description="Formamidopyrimidine-DNA glycosylase catalytic" evidence="17">
    <location>
        <begin position="2"/>
        <end position="113"/>
    </location>
</feature>
<dbReference type="EC" id="3.2.2.23" evidence="15"/>
<keyword evidence="4 15" id="KW-0479">Metal-binding</keyword>
<protein>
    <recommendedName>
        <fullName evidence="15">Formamidopyrimidine-DNA glycosylase</fullName>
        <shortName evidence="15">Fapy-DNA glycosylase</shortName>
        <ecNumber evidence="15">3.2.2.23</ecNumber>
    </recommendedName>
    <alternativeName>
        <fullName evidence="15">DNA-(apurinic or apyrimidinic site) lyase MutM</fullName>
        <shortName evidence="15">AP lyase MutM</shortName>
        <ecNumber evidence="15">4.2.99.18</ecNumber>
    </alternativeName>
</protein>
<dbReference type="OrthoDB" id="9800855at2"/>
<feature type="binding site" evidence="15">
    <location>
        <position position="152"/>
    </location>
    <ligand>
        <name>DNA</name>
        <dbReference type="ChEBI" id="CHEBI:16991"/>
    </ligand>
</feature>
<keyword evidence="12 15" id="KW-0511">Multifunctional enzyme</keyword>
<dbReference type="Pfam" id="PF01149">
    <property type="entry name" value="Fapy_DNA_glyco"/>
    <property type="match status" value="1"/>
</dbReference>
<evidence type="ECO:0000313" key="19">
    <source>
        <dbReference type="Proteomes" id="UP000296201"/>
    </source>
</evidence>
<dbReference type="GO" id="GO:0003684">
    <property type="term" value="F:damaged DNA binding"/>
    <property type="evidence" value="ECO:0007669"/>
    <property type="project" value="InterPro"/>
</dbReference>
<dbReference type="RefSeq" id="WP_135796537.1">
    <property type="nucleotide sequence ID" value="NZ_CP032096.1"/>
</dbReference>
<dbReference type="InterPro" id="IPR010663">
    <property type="entry name" value="Znf_FPG/IleRS"/>
</dbReference>
<dbReference type="NCBIfam" id="NF002211">
    <property type="entry name" value="PRK01103.1"/>
    <property type="match status" value="1"/>
</dbReference>
<name>A0A4P7P1H1_9GAMM</name>
<dbReference type="PANTHER" id="PTHR22993:SF9">
    <property type="entry name" value="FORMAMIDOPYRIMIDINE-DNA GLYCOSYLASE"/>
    <property type="match status" value="1"/>
</dbReference>
<evidence type="ECO:0000256" key="2">
    <source>
        <dbReference type="ARBA" id="ARBA00009409"/>
    </source>
</evidence>
<evidence type="ECO:0000256" key="5">
    <source>
        <dbReference type="ARBA" id="ARBA00022763"/>
    </source>
</evidence>
<dbReference type="SUPFAM" id="SSF57716">
    <property type="entry name" value="Glucocorticoid receptor-like (DNA-binding domain)"/>
    <property type="match status" value="1"/>
</dbReference>
<dbReference type="Gene3D" id="1.10.8.50">
    <property type="match status" value="1"/>
</dbReference>
<dbReference type="GO" id="GO:0008270">
    <property type="term" value="F:zinc ion binding"/>
    <property type="evidence" value="ECO:0007669"/>
    <property type="project" value="UniProtKB-UniRule"/>
</dbReference>
<evidence type="ECO:0000256" key="6">
    <source>
        <dbReference type="ARBA" id="ARBA00022771"/>
    </source>
</evidence>
<dbReference type="NCBIfam" id="TIGR00577">
    <property type="entry name" value="fpg"/>
    <property type="match status" value="1"/>
</dbReference>
<evidence type="ECO:0000256" key="13">
    <source>
        <dbReference type="ARBA" id="ARBA00023295"/>
    </source>
</evidence>
<dbReference type="SMART" id="SM00898">
    <property type="entry name" value="Fapy_DNA_glyco"/>
    <property type="match status" value="1"/>
</dbReference>
<dbReference type="GO" id="GO:0006284">
    <property type="term" value="P:base-excision repair"/>
    <property type="evidence" value="ECO:0007669"/>
    <property type="project" value="InterPro"/>
</dbReference>
<evidence type="ECO:0000259" key="17">
    <source>
        <dbReference type="PROSITE" id="PS51068"/>
    </source>
</evidence>
<dbReference type="FunFam" id="1.10.8.50:FF:000003">
    <property type="entry name" value="Formamidopyrimidine-DNA glycosylase"/>
    <property type="match status" value="1"/>
</dbReference>
<feature type="active site" description="Schiff-base intermediate with DNA" evidence="15">
    <location>
        <position position="2"/>
    </location>
</feature>
<comment type="catalytic activity">
    <reaction evidence="1 15">
        <text>Hydrolysis of DNA containing ring-opened 7-methylguanine residues, releasing 2,6-diamino-4-hydroxy-5-(N-methyl)formamidopyrimidine.</text>
        <dbReference type="EC" id="3.2.2.23"/>
    </reaction>
</comment>
<gene>
    <name evidence="15 18" type="primary">mutM</name>
    <name evidence="15" type="synonym">fpg</name>
    <name evidence="18" type="ORF">GHNINEIG_02030</name>
</gene>
<dbReference type="PROSITE" id="PS51068">
    <property type="entry name" value="FPG_CAT"/>
    <property type="match status" value="1"/>
</dbReference>
<dbReference type="AlphaFoldDB" id="A0A4P7P1H1"/>
<dbReference type="Pfam" id="PF06831">
    <property type="entry name" value="H2TH"/>
    <property type="match status" value="1"/>
</dbReference>
<proteinExistence type="inferred from homology"/>
<accession>A0A4P7P1H1</accession>
<dbReference type="Gene3D" id="3.20.190.10">
    <property type="entry name" value="MutM-like, N-terminal"/>
    <property type="match status" value="1"/>
</dbReference>